<reference evidence="3 4" key="1">
    <citation type="submission" date="2016-11" db="EMBL/GenBank/DDBJ databases">
        <authorList>
            <person name="Jaros S."/>
            <person name="Januszkiewicz K."/>
            <person name="Wedrychowicz H."/>
        </authorList>
    </citation>
    <scope>NUCLEOTIDE SEQUENCE [LARGE SCALE GENOMIC DNA]</scope>
    <source>
        <strain evidence="3 4">DSM 100565</strain>
    </source>
</reference>
<dbReference type="GO" id="GO:0005737">
    <property type="term" value="C:cytoplasm"/>
    <property type="evidence" value="ECO:0007669"/>
    <property type="project" value="TreeGrafter"/>
</dbReference>
<dbReference type="EMBL" id="FQYO01000002">
    <property type="protein sequence ID" value="SHI64234.1"/>
    <property type="molecule type" value="Genomic_DNA"/>
</dbReference>
<evidence type="ECO:0000259" key="2">
    <source>
        <dbReference type="Pfam" id="PF01266"/>
    </source>
</evidence>
<proteinExistence type="predicted"/>
<gene>
    <name evidence="3" type="ORF">SAMN05444417_1354</name>
</gene>
<keyword evidence="1" id="KW-0560">Oxidoreductase</keyword>
<dbReference type="GO" id="GO:0016491">
    <property type="term" value="F:oxidoreductase activity"/>
    <property type="evidence" value="ECO:0007669"/>
    <property type="project" value="UniProtKB-KW"/>
</dbReference>
<dbReference type="GO" id="GO:0032981">
    <property type="term" value="P:mitochondrial respiratory chain complex I assembly"/>
    <property type="evidence" value="ECO:0007669"/>
    <property type="project" value="TreeGrafter"/>
</dbReference>
<dbReference type="AlphaFoldDB" id="A0A1M6CTX3"/>
<dbReference type="PANTHER" id="PTHR13847:SF287">
    <property type="entry name" value="FAD-DEPENDENT OXIDOREDUCTASE DOMAIN-CONTAINING PROTEIN 1"/>
    <property type="match status" value="1"/>
</dbReference>
<dbReference type="STRING" id="1447782.SAMN05444417_1354"/>
<dbReference type="Proteomes" id="UP000184292">
    <property type="component" value="Unassembled WGS sequence"/>
</dbReference>
<evidence type="ECO:0000313" key="4">
    <source>
        <dbReference type="Proteomes" id="UP000184292"/>
    </source>
</evidence>
<dbReference type="RefSeq" id="WP_073327195.1">
    <property type="nucleotide sequence ID" value="NZ_FQYO01000002.1"/>
</dbReference>
<feature type="domain" description="FAD dependent oxidoreductase" evidence="2">
    <location>
        <begin position="13"/>
        <end position="369"/>
    </location>
</feature>
<organism evidence="3 4">
    <name type="scientific">Wenxinia saemankumensis</name>
    <dbReference type="NCBI Taxonomy" id="1447782"/>
    <lineage>
        <taxon>Bacteria</taxon>
        <taxon>Pseudomonadati</taxon>
        <taxon>Pseudomonadota</taxon>
        <taxon>Alphaproteobacteria</taxon>
        <taxon>Rhodobacterales</taxon>
        <taxon>Roseobacteraceae</taxon>
        <taxon>Wenxinia</taxon>
    </lineage>
</organism>
<protein>
    <submittedName>
        <fullName evidence="3">Glycine/D-amino acid oxidase</fullName>
    </submittedName>
</protein>
<dbReference type="SUPFAM" id="SSF51905">
    <property type="entry name" value="FAD/NAD(P)-binding domain"/>
    <property type="match status" value="1"/>
</dbReference>
<dbReference type="Gene3D" id="3.50.50.60">
    <property type="entry name" value="FAD/NAD(P)-binding domain"/>
    <property type="match status" value="1"/>
</dbReference>
<evidence type="ECO:0000313" key="3">
    <source>
        <dbReference type="EMBL" id="SHI64234.1"/>
    </source>
</evidence>
<name>A0A1M6CTX3_9RHOB</name>
<dbReference type="Pfam" id="PF01266">
    <property type="entry name" value="DAO"/>
    <property type="match status" value="1"/>
</dbReference>
<dbReference type="PANTHER" id="PTHR13847">
    <property type="entry name" value="SARCOSINE DEHYDROGENASE-RELATED"/>
    <property type="match status" value="1"/>
</dbReference>
<evidence type="ECO:0000256" key="1">
    <source>
        <dbReference type="ARBA" id="ARBA00023002"/>
    </source>
</evidence>
<keyword evidence="4" id="KW-1185">Reference proteome</keyword>
<dbReference type="InterPro" id="IPR036188">
    <property type="entry name" value="FAD/NAD-bd_sf"/>
</dbReference>
<sequence>MPLDRTPAHGAYDVVIVGGGIHGASAAWWLARDPDFHGRVLVVERDPSYETASSTHTNSCIRQQFGAEVNVRISRFGAEFIHGFRDWMEDREAPTLTLQSFGYLYLAGSEAGADALRQAQALQARLGCATRLLTPAEIAAEWPFIEAGDVILGSHNAVDEGYFDGATMFDWLRRRGRALGVDYVQAEVTGIGVEGGRVMSVTLDGGTEVAAGWVVNAAGPRAAQVAAMVGLPLPVEPRRRFTYVFEAAEPLPADLPLTIDPSGVHMRSDGRLYMAGVKPDPDTAVAPDDFHDDPHLWEEVVWPALAARVPAFERIKLRRSWVGHYAYNTLDQNALLGPAPDLPNFLFASGFSGHGLQQAPAVGRGLAELILHGRYVALDLSDLSYTRLATGRALREPAII</sequence>
<dbReference type="Gene3D" id="3.30.9.10">
    <property type="entry name" value="D-Amino Acid Oxidase, subunit A, domain 2"/>
    <property type="match status" value="1"/>
</dbReference>
<accession>A0A1M6CTX3</accession>
<dbReference type="InterPro" id="IPR006076">
    <property type="entry name" value="FAD-dep_OxRdtase"/>
</dbReference>
<dbReference type="OrthoDB" id="9806452at2"/>